<dbReference type="InterPro" id="IPR001853">
    <property type="entry name" value="DSBA-like_thioredoxin_dom"/>
</dbReference>
<keyword evidence="4" id="KW-1185">Reference proteome</keyword>
<dbReference type="SUPFAM" id="SSF52833">
    <property type="entry name" value="Thioredoxin-like"/>
    <property type="match status" value="1"/>
</dbReference>
<dbReference type="EC" id="5.99.1.4" evidence="1"/>
<protein>
    <recommendedName>
        <fullName evidence="1">2-hydroxychromene-2-carboxylate isomerase</fullName>
        <ecNumber evidence="1">5.99.1.4</ecNumber>
    </recommendedName>
</protein>
<dbReference type="InterPro" id="IPR051924">
    <property type="entry name" value="GST_Kappa/NadH"/>
</dbReference>
<dbReference type="EMBL" id="JBHSGG010000015">
    <property type="protein sequence ID" value="MFC4727685.1"/>
    <property type="molecule type" value="Genomic_DNA"/>
</dbReference>
<name>A0ABV9NKY8_9GAMM</name>
<dbReference type="PANTHER" id="PTHR42943">
    <property type="entry name" value="GLUTATHIONE S-TRANSFERASE KAPPA"/>
    <property type="match status" value="1"/>
</dbReference>
<evidence type="ECO:0000256" key="1">
    <source>
        <dbReference type="PIRNR" id="PIRNR006386"/>
    </source>
</evidence>
<dbReference type="CDD" id="cd03022">
    <property type="entry name" value="DsbA_HCCA_Iso"/>
    <property type="match status" value="1"/>
</dbReference>
<comment type="catalytic activity">
    <reaction evidence="1">
        <text>2-hydroxychromene-2-carboxylate = (3E)-4-(2-hydroxyphenyl)-2-oxobut-3-enoate</text>
        <dbReference type="Rhea" id="RHEA:27401"/>
        <dbReference type="ChEBI" id="CHEBI:59350"/>
        <dbReference type="ChEBI" id="CHEBI:59353"/>
        <dbReference type="EC" id="5.99.1.4"/>
    </reaction>
</comment>
<gene>
    <name evidence="3" type="ORF">ACFO3Q_05825</name>
</gene>
<dbReference type="InterPro" id="IPR014440">
    <property type="entry name" value="HCCAis_GSTk"/>
</dbReference>
<dbReference type="Pfam" id="PF01323">
    <property type="entry name" value="DSBA"/>
    <property type="match status" value="1"/>
</dbReference>
<dbReference type="InterPro" id="IPR036249">
    <property type="entry name" value="Thioredoxin-like_sf"/>
</dbReference>
<dbReference type="Gene3D" id="3.40.30.10">
    <property type="entry name" value="Glutaredoxin"/>
    <property type="match status" value="1"/>
</dbReference>
<dbReference type="PIRSF" id="PIRSF006386">
    <property type="entry name" value="HCCAis_GSTk"/>
    <property type="match status" value="1"/>
</dbReference>
<comment type="caution">
    <text evidence="3">The sequence shown here is derived from an EMBL/GenBank/DDBJ whole genome shotgun (WGS) entry which is preliminary data.</text>
</comment>
<sequence>MSGGGTIDYFFTLLSPYAYLGHAALHEMAARRAATVRYRPVRLMAQFAATGGVPVGQRAPARQRYRLLELQRWREVRRLPLNLAPAHWPFDPELADRCVLALVAAGKDPKDFMFAAMRAVWAEERDVADRDTVAEMLGRAGFDGGAVLEAAADPAHARTLDGNTEAAIAADLPGVPGYVRDGEAFWGQDRLDLLEAAIASGRPAFRAG</sequence>
<dbReference type="PANTHER" id="PTHR42943:SF13">
    <property type="entry name" value="GLUTATHIONE S-TRANSFERASE KAPPA-RELATED"/>
    <property type="match status" value="1"/>
</dbReference>
<evidence type="ECO:0000313" key="4">
    <source>
        <dbReference type="Proteomes" id="UP001595892"/>
    </source>
</evidence>
<dbReference type="RefSeq" id="WP_377003696.1">
    <property type="nucleotide sequence ID" value="NZ_JBHSGG010000015.1"/>
</dbReference>
<keyword evidence="1 3" id="KW-0413">Isomerase</keyword>
<dbReference type="GO" id="GO:0016853">
    <property type="term" value="F:isomerase activity"/>
    <property type="evidence" value="ECO:0007669"/>
    <property type="project" value="UniProtKB-KW"/>
</dbReference>
<feature type="domain" description="DSBA-like thioredoxin" evidence="2">
    <location>
        <begin position="6"/>
        <end position="199"/>
    </location>
</feature>
<accession>A0ABV9NKY8</accession>
<evidence type="ECO:0000259" key="2">
    <source>
        <dbReference type="Pfam" id="PF01323"/>
    </source>
</evidence>
<evidence type="ECO:0000313" key="3">
    <source>
        <dbReference type="EMBL" id="MFC4727685.1"/>
    </source>
</evidence>
<dbReference type="Proteomes" id="UP001595892">
    <property type="component" value="Unassembled WGS sequence"/>
</dbReference>
<comment type="similarity">
    <text evidence="1">Belongs to the GST superfamily. NadH family.</text>
</comment>
<proteinExistence type="inferred from homology"/>
<reference evidence="4" key="1">
    <citation type="journal article" date="2019" name="Int. J. Syst. Evol. Microbiol.">
        <title>The Global Catalogue of Microorganisms (GCM) 10K type strain sequencing project: providing services to taxonomists for standard genome sequencing and annotation.</title>
        <authorList>
            <consortium name="The Broad Institute Genomics Platform"/>
            <consortium name="The Broad Institute Genome Sequencing Center for Infectious Disease"/>
            <person name="Wu L."/>
            <person name="Ma J."/>
        </authorList>
    </citation>
    <scope>NUCLEOTIDE SEQUENCE [LARGE SCALE GENOMIC DNA]</scope>
    <source>
        <strain evidence="4">CGMCC 1.13574</strain>
    </source>
</reference>
<organism evidence="3 4">
    <name type="scientific">Coralloluteibacterium thermophilum</name>
    <dbReference type="NCBI Taxonomy" id="2707049"/>
    <lineage>
        <taxon>Bacteria</taxon>
        <taxon>Pseudomonadati</taxon>
        <taxon>Pseudomonadota</taxon>
        <taxon>Gammaproteobacteria</taxon>
        <taxon>Lysobacterales</taxon>
        <taxon>Lysobacteraceae</taxon>
        <taxon>Coralloluteibacterium</taxon>
    </lineage>
</organism>
<dbReference type="InterPro" id="IPR044087">
    <property type="entry name" value="NahD-like"/>
</dbReference>